<feature type="transmembrane region" description="Helical" evidence="2">
    <location>
        <begin position="273"/>
        <end position="292"/>
    </location>
</feature>
<feature type="compositionally biased region" description="Low complexity" evidence="1">
    <location>
        <begin position="388"/>
        <end position="430"/>
    </location>
</feature>
<feature type="compositionally biased region" description="Polar residues" evidence="1">
    <location>
        <begin position="515"/>
        <end position="528"/>
    </location>
</feature>
<organism evidence="3 4">
    <name type="scientific">Achaetomium macrosporum</name>
    <dbReference type="NCBI Taxonomy" id="79813"/>
    <lineage>
        <taxon>Eukaryota</taxon>
        <taxon>Fungi</taxon>
        <taxon>Dikarya</taxon>
        <taxon>Ascomycota</taxon>
        <taxon>Pezizomycotina</taxon>
        <taxon>Sordariomycetes</taxon>
        <taxon>Sordariomycetidae</taxon>
        <taxon>Sordariales</taxon>
        <taxon>Chaetomiaceae</taxon>
        <taxon>Achaetomium</taxon>
    </lineage>
</organism>
<accession>A0AAN7CCK1</accession>
<keyword evidence="2" id="KW-1133">Transmembrane helix</keyword>
<dbReference type="EMBL" id="MU860062">
    <property type="protein sequence ID" value="KAK4239475.1"/>
    <property type="molecule type" value="Genomic_DNA"/>
</dbReference>
<keyword evidence="4" id="KW-1185">Reference proteome</keyword>
<protein>
    <submittedName>
        <fullName evidence="3">Uncharacterized protein</fullName>
    </submittedName>
</protein>
<evidence type="ECO:0000256" key="2">
    <source>
        <dbReference type="SAM" id="Phobius"/>
    </source>
</evidence>
<reference evidence="3" key="1">
    <citation type="journal article" date="2023" name="Mol. Phylogenet. Evol.">
        <title>Genome-scale phylogeny and comparative genomics of the fungal order Sordariales.</title>
        <authorList>
            <person name="Hensen N."/>
            <person name="Bonometti L."/>
            <person name="Westerberg I."/>
            <person name="Brannstrom I.O."/>
            <person name="Guillou S."/>
            <person name="Cros-Aarteil S."/>
            <person name="Calhoun S."/>
            <person name="Haridas S."/>
            <person name="Kuo A."/>
            <person name="Mondo S."/>
            <person name="Pangilinan J."/>
            <person name="Riley R."/>
            <person name="LaButti K."/>
            <person name="Andreopoulos B."/>
            <person name="Lipzen A."/>
            <person name="Chen C."/>
            <person name="Yan M."/>
            <person name="Daum C."/>
            <person name="Ng V."/>
            <person name="Clum A."/>
            <person name="Steindorff A."/>
            <person name="Ohm R.A."/>
            <person name="Martin F."/>
            <person name="Silar P."/>
            <person name="Natvig D.O."/>
            <person name="Lalanne C."/>
            <person name="Gautier V."/>
            <person name="Ament-Velasquez S.L."/>
            <person name="Kruys A."/>
            <person name="Hutchinson M.I."/>
            <person name="Powell A.J."/>
            <person name="Barry K."/>
            <person name="Miller A.N."/>
            <person name="Grigoriev I.V."/>
            <person name="Debuchy R."/>
            <person name="Gladieux P."/>
            <person name="Hiltunen Thoren M."/>
            <person name="Johannesson H."/>
        </authorList>
    </citation>
    <scope>NUCLEOTIDE SEQUENCE</scope>
    <source>
        <strain evidence="3">CBS 532.94</strain>
    </source>
</reference>
<name>A0AAN7CCK1_9PEZI</name>
<sequence>MIVAPASSPTPTPAPTLASVYGLGLQPRQTDYLDYDTSCYCTTMLDGCYGAFLSASDYDEAVSTCYCNYGISYLDCYYSQVATGICASYYFTGDTSWSSVSLALQTVDVVTATGALEQPDYNAQPLYQGTGELLQGCCSETGFTLVDAGNTVFYAGLMGCNMASHECCPWAVATATSSSAGAATDVAGVNVQDNVGYDFSQPANGNMAQLAKCADDYYSISGGCCPIGFWPFTEADVKTLDKPTSAVVNIVWSMRYTLEAGGGGLSTAAKAGIGAGAGVAAILVIGLAICLWRSRRKNKTLAVNQQPAAPDLTQLPQQQQLPFQQTQMTQQPPGLSGQLPYGAYPPGMVSPSTLSPPSDHTSVVTTMTPTLAAALIPQHTGASNGAVSQLSSQSGQGQLQNSQPGAYFAGAAAANPRVSSHGSSNSGTGSPATGAANGQGGYPAPIAEADEGQRHHHGQYQYHQQQWQQQQQCGYQHHQQQQKPQQFCDQGQGGGGYYHHAHPQGHPQQGGYAYSQHQQRQGYQTSVPEMSANREVDPPQEVMGSQVSHGMRRE</sequence>
<proteinExistence type="predicted"/>
<evidence type="ECO:0000256" key="1">
    <source>
        <dbReference type="SAM" id="MobiDB-lite"/>
    </source>
</evidence>
<comment type="caution">
    <text evidence="3">The sequence shown here is derived from an EMBL/GenBank/DDBJ whole genome shotgun (WGS) entry which is preliminary data.</text>
</comment>
<reference evidence="3" key="2">
    <citation type="submission" date="2023-05" db="EMBL/GenBank/DDBJ databases">
        <authorList>
            <consortium name="Lawrence Berkeley National Laboratory"/>
            <person name="Steindorff A."/>
            <person name="Hensen N."/>
            <person name="Bonometti L."/>
            <person name="Westerberg I."/>
            <person name="Brannstrom I.O."/>
            <person name="Guillou S."/>
            <person name="Cros-Aarteil S."/>
            <person name="Calhoun S."/>
            <person name="Haridas S."/>
            <person name="Kuo A."/>
            <person name="Mondo S."/>
            <person name="Pangilinan J."/>
            <person name="Riley R."/>
            <person name="Labutti K."/>
            <person name="Andreopoulos B."/>
            <person name="Lipzen A."/>
            <person name="Chen C."/>
            <person name="Yanf M."/>
            <person name="Daum C."/>
            <person name="Ng V."/>
            <person name="Clum A."/>
            <person name="Ohm R."/>
            <person name="Martin F."/>
            <person name="Silar P."/>
            <person name="Natvig D."/>
            <person name="Lalanne C."/>
            <person name="Gautier V."/>
            <person name="Ament-Velasquez S.L."/>
            <person name="Kruys A."/>
            <person name="Hutchinson M.I."/>
            <person name="Powell A.J."/>
            <person name="Barry K."/>
            <person name="Miller A.N."/>
            <person name="Grigoriev I.V."/>
            <person name="Debuchy R."/>
            <person name="Gladieux P."/>
            <person name="Thoren M.H."/>
            <person name="Johannesson H."/>
        </authorList>
    </citation>
    <scope>NUCLEOTIDE SEQUENCE</scope>
    <source>
        <strain evidence="3">CBS 532.94</strain>
    </source>
</reference>
<dbReference type="AlphaFoldDB" id="A0AAN7CCK1"/>
<feature type="region of interest" description="Disordered" evidence="1">
    <location>
        <begin position="484"/>
        <end position="554"/>
    </location>
</feature>
<keyword evidence="2" id="KW-0812">Transmembrane</keyword>
<evidence type="ECO:0000313" key="4">
    <source>
        <dbReference type="Proteomes" id="UP001303760"/>
    </source>
</evidence>
<feature type="region of interest" description="Disordered" evidence="1">
    <location>
        <begin position="383"/>
        <end position="447"/>
    </location>
</feature>
<gene>
    <name evidence="3" type="ORF">C8A03DRAFT_32427</name>
</gene>
<keyword evidence="2" id="KW-0472">Membrane</keyword>
<evidence type="ECO:0000313" key="3">
    <source>
        <dbReference type="EMBL" id="KAK4239475.1"/>
    </source>
</evidence>
<feature type="compositionally biased region" description="Low complexity" evidence="1">
    <location>
        <begin position="504"/>
        <end position="514"/>
    </location>
</feature>
<dbReference type="Proteomes" id="UP001303760">
    <property type="component" value="Unassembled WGS sequence"/>
</dbReference>